<dbReference type="SUPFAM" id="SSF103473">
    <property type="entry name" value="MFS general substrate transporter"/>
    <property type="match status" value="1"/>
</dbReference>
<dbReference type="EMBL" id="NIZV01000399">
    <property type="protein sequence ID" value="RSL91933.1"/>
    <property type="molecule type" value="Genomic_DNA"/>
</dbReference>
<evidence type="ECO:0000256" key="1">
    <source>
        <dbReference type="ARBA" id="ARBA00004141"/>
    </source>
</evidence>
<keyword evidence="3 6" id="KW-1133">Transmembrane helix</keyword>
<evidence type="ECO:0008006" key="9">
    <source>
        <dbReference type="Google" id="ProtNLM"/>
    </source>
</evidence>
<name>A0A428SQ81_9HYPO</name>
<comment type="subcellular location">
    <subcellularLocation>
        <location evidence="1">Membrane</location>
        <topology evidence="1">Multi-pass membrane protein</topology>
    </subcellularLocation>
</comment>
<organism evidence="7 8">
    <name type="scientific">Fusarium ambrosium</name>
    <dbReference type="NCBI Taxonomy" id="131363"/>
    <lineage>
        <taxon>Eukaryota</taxon>
        <taxon>Fungi</taxon>
        <taxon>Dikarya</taxon>
        <taxon>Ascomycota</taxon>
        <taxon>Pezizomycotina</taxon>
        <taxon>Sordariomycetes</taxon>
        <taxon>Hypocreomycetidae</taxon>
        <taxon>Hypocreales</taxon>
        <taxon>Nectriaceae</taxon>
        <taxon>Fusarium</taxon>
        <taxon>Fusarium solani species complex</taxon>
    </lineage>
</organism>
<keyword evidence="4 6" id="KW-0472">Membrane</keyword>
<evidence type="ECO:0000256" key="4">
    <source>
        <dbReference type="ARBA" id="ARBA00023136"/>
    </source>
</evidence>
<dbReference type="InterPro" id="IPR036259">
    <property type="entry name" value="MFS_trans_sf"/>
</dbReference>
<protein>
    <recommendedName>
        <fullName evidence="9">Major facilitator superfamily (MFS) profile domain-containing protein</fullName>
    </recommendedName>
</protein>
<feature type="transmembrane region" description="Helical" evidence="6">
    <location>
        <begin position="114"/>
        <end position="134"/>
    </location>
</feature>
<feature type="transmembrane region" description="Helical" evidence="6">
    <location>
        <begin position="298"/>
        <end position="318"/>
    </location>
</feature>
<feature type="transmembrane region" description="Helical" evidence="6">
    <location>
        <begin position="146"/>
        <end position="166"/>
    </location>
</feature>
<evidence type="ECO:0000313" key="8">
    <source>
        <dbReference type="Proteomes" id="UP000288429"/>
    </source>
</evidence>
<feature type="transmembrane region" description="Helical" evidence="6">
    <location>
        <begin position="402"/>
        <end position="423"/>
    </location>
</feature>
<keyword evidence="8" id="KW-1185">Reference proteome</keyword>
<dbReference type="InterPro" id="IPR011701">
    <property type="entry name" value="MFS"/>
</dbReference>
<dbReference type="Gene3D" id="1.20.1250.20">
    <property type="entry name" value="MFS general substrate transporter like domains"/>
    <property type="match status" value="1"/>
</dbReference>
<evidence type="ECO:0000256" key="2">
    <source>
        <dbReference type="ARBA" id="ARBA00022692"/>
    </source>
</evidence>
<evidence type="ECO:0000256" key="5">
    <source>
        <dbReference type="ARBA" id="ARBA00023180"/>
    </source>
</evidence>
<sequence>MTRTTKTALSARAEAARNHQAILVPTSNDTLGGGTIDEEKQSPLNGACSPGGSRIIVDWYGANDLANPRNWPVYKKVLIFAVVNYSNMVVYMSSSMYAASQKGMMEEFGVPSTVANLGLALFVLGYGFGPMIMSPLSEVDHVGRNLPYLISNTIFLVLSVLAATVGNVEGLMVLRFLQGFFGSPMLASGGASLGDVCDENVQPLALYTWACSGFAAASIAPILSSFTVPIMGWRWSLWEIVILNAPTLMTPETSRGKILYTRLRRLQKRYPDIHMITAGQAKSPRCILPDPSITFTSVYSGVVYGIYYSFFEVLPFVYEGIYQLPLDMASLAYLSVVAGVFLIGIPYCSYIYFYALPLSQKGISIAPEQRLIPALFSSFLVPGGLFLFAWTPRPSIHWMVPTLGIVMTSAGIVIIIQCIFVYLSLSYPMYAASAFGGNSFLRSLIAFAALLWSKPLYHRLGVGGGLGVSVSLALLVSLSFIDTAQH</sequence>
<accession>A0A428SQ81</accession>
<dbReference type="AlphaFoldDB" id="A0A428SQ81"/>
<feature type="transmembrane region" description="Helical" evidence="6">
    <location>
        <begin position="460"/>
        <end position="481"/>
    </location>
</feature>
<evidence type="ECO:0000256" key="3">
    <source>
        <dbReference type="ARBA" id="ARBA00022989"/>
    </source>
</evidence>
<dbReference type="Pfam" id="PF07690">
    <property type="entry name" value="MFS_1"/>
    <property type="match status" value="1"/>
</dbReference>
<feature type="transmembrane region" description="Helical" evidence="6">
    <location>
        <begin position="429"/>
        <end position="453"/>
    </location>
</feature>
<proteinExistence type="predicted"/>
<feature type="transmembrane region" description="Helical" evidence="6">
    <location>
        <begin position="372"/>
        <end position="390"/>
    </location>
</feature>
<dbReference type="GO" id="GO:0005886">
    <property type="term" value="C:plasma membrane"/>
    <property type="evidence" value="ECO:0007669"/>
    <property type="project" value="TreeGrafter"/>
</dbReference>
<feature type="transmembrane region" description="Helical" evidence="6">
    <location>
        <begin position="206"/>
        <end position="228"/>
    </location>
</feature>
<dbReference type="GO" id="GO:0015244">
    <property type="term" value="F:fluconazole transmembrane transporter activity"/>
    <property type="evidence" value="ECO:0007669"/>
    <property type="project" value="TreeGrafter"/>
</dbReference>
<keyword evidence="5" id="KW-0325">Glycoprotein</keyword>
<evidence type="ECO:0000313" key="7">
    <source>
        <dbReference type="EMBL" id="RSL91933.1"/>
    </source>
</evidence>
<dbReference type="Proteomes" id="UP000288429">
    <property type="component" value="Unassembled WGS sequence"/>
</dbReference>
<comment type="caution">
    <text evidence="7">The sequence shown here is derived from an EMBL/GenBank/DDBJ whole genome shotgun (WGS) entry which is preliminary data.</text>
</comment>
<evidence type="ECO:0000256" key="6">
    <source>
        <dbReference type="SAM" id="Phobius"/>
    </source>
</evidence>
<dbReference type="PANTHER" id="PTHR23502:SF23">
    <property type="entry name" value="FLUCONAZOLE RESISTANCE PROTEIN 1"/>
    <property type="match status" value="1"/>
</dbReference>
<dbReference type="PANTHER" id="PTHR23502">
    <property type="entry name" value="MAJOR FACILITATOR SUPERFAMILY"/>
    <property type="match status" value="1"/>
</dbReference>
<feature type="transmembrane region" description="Helical" evidence="6">
    <location>
        <begin position="77"/>
        <end position="94"/>
    </location>
</feature>
<gene>
    <name evidence="7" type="ORF">CDV31_015363</name>
</gene>
<dbReference type="GO" id="GO:1990961">
    <property type="term" value="P:xenobiotic detoxification by transmembrane export across the plasma membrane"/>
    <property type="evidence" value="ECO:0007669"/>
    <property type="project" value="TreeGrafter"/>
</dbReference>
<reference evidence="7 8" key="1">
    <citation type="submission" date="2017-06" db="EMBL/GenBank/DDBJ databases">
        <title>Cmopartive genomic analysis of Ambrosia Fusariam Clade fungi.</title>
        <authorList>
            <person name="Stajich J.E."/>
            <person name="Carrillo J."/>
            <person name="Kijimoto T."/>
            <person name="Eskalen A."/>
            <person name="O'Donnell K."/>
            <person name="Kasson M."/>
        </authorList>
    </citation>
    <scope>NUCLEOTIDE SEQUENCE [LARGE SCALE GENOMIC DNA]</scope>
    <source>
        <strain evidence="7 8">NRRL 20438</strain>
    </source>
</reference>
<feature type="transmembrane region" description="Helical" evidence="6">
    <location>
        <begin position="330"/>
        <end position="352"/>
    </location>
</feature>
<keyword evidence="2 6" id="KW-0812">Transmembrane</keyword>